<feature type="compositionally biased region" description="Low complexity" evidence="12">
    <location>
        <begin position="372"/>
        <end position="386"/>
    </location>
</feature>
<comment type="catalytic activity">
    <reaction evidence="10">
        <text>L-tyrosyl-[protein] + ATP = O-phospho-L-tyrosyl-[protein] + ADP + H(+)</text>
        <dbReference type="Rhea" id="RHEA:10596"/>
        <dbReference type="Rhea" id="RHEA-COMP:10136"/>
        <dbReference type="Rhea" id="RHEA-COMP:20101"/>
        <dbReference type="ChEBI" id="CHEBI:15378"/>
        <dbReference type="ChEBI" id="CHEBI:30616"/>
        <dbReference type="ChEBI" id="CHEBI:46858"/>
        <dbReference type="ChEBI" id="CHEBI:61978"/>
        <dbReference type="ChEBI" id="CHEBI:456216"/>
        <dbReference type="EC" id="2.7.12.1"/>
    </reaction>
</comment>
<feature type="region of interest" description="Disordered" evidence="12">
    <location>
        <begin position="262"/>
        <end position="311"/>
    </location>
</feature>
<evidence type="ECO:0000256" key="10">
    <source>
        <dbReference type="ARBA" id="ARBA00051680"/>
    </source>
</evidence>
<dbReference type="AlphaFoldDB" id="A0AAD5T6Y4"/>
<keyword evidence="15" id="KW-1185">Reference proteome</keyword>
<organism evidence="14 15">
    <name type="scientific">Physocladia obscura</name>
    <dbReference type="NCBI Taxonomy" id="109957"/>
    <lineage>
        <taxon>Eukaryota</taxon>
        <taxon>Fungi</taxon>
        <taxon>Fungi incertae sedis</taxon>
        <taxon>Chytridiomycota</taxon>
        <taxon>Chytridiomycota incertae sedis</taxon>
        <taxon>Chytridiomycetes</taxon>
        <taxon>Chytridiales</taxon>
        <taxon>Chytriomycetaceae</taxon>
        <taxon>Physocladia</taxon>
    </lineage>
</organism>
<dbReference type="Gene3D" id="3.30.10.30">
    <property type="entry name" value="DYRK"/>
    <property type="match status" value="1"/>
</dbReference>
<feature type="region of interest" description="Disordered" evidence="12">
    <location>
        <begin position="179"/>
        <end position="232"/>
    </location>
</feature>
<dbReference type="PANTHER" id="PTHR24058">
    <property type="entry name" value="DUAL SPECIFICITY PROTEIN KINASE"/>
    <property type="match status" value="1"/>
</dbReference>
<dbReference type="GO" id="GO:0004712">
    <property type="term" value="F:protein serine/threonine/tyrosine kinase activity"/>
    <property type="evidence" value="ECO:0007669"/>
    <property type="project" value="UniProtKB-EC"/>
</dbReference>
<keyword evidence="3" id="KW-0723">Serine/threonine-protein kinase</keyword>
<dbReference type="InterPro" id="IPR017441">
    <property type="entry name" value="Protein_kinase_ATP_BS"/>
</dbReference>
<accession>A0AAD5T6Y4</accession>
<reference evidence="14" key="1">
    <citation type="submission" date="2020-05" db="EMBL/GenBank/DDBJ databases">
        <title>Phylogenomic resolution of chytrid fungi.</title>
        <authorList>
            <person name="Stajich J.E."/>
            <person name="Amses K."/>
            <person name="Simmons R."/>
            <person name="Seto K."/>
            <person name="Myers J."/>
            <person name="Bonds A."/>
            <person name="Quandt C.A."/>
            <person name="Barry K."/>
            <person name="Liu P."/>
            <person name="Grigoriev I."/>
            <person name="Longcore J.E."/>
            <person name="James T.Y."/>
        </authorList>
    </citation>
    <scope>NUCLEOTIDE SEQUENCE</scope>
    <source>
        <strain evidence="14">JEL0513</strain>
    </source>
</reference>
<evidence type="ECO:0000313" key="14">
    <source>
        <dbReference type="EMBL" id="KAJ3131200.1"/>
    </source>
</evidence>
<feature type="compositionally biased region" description="Polar residues" evidence="12">
    <location>
        <begin position="452"/>
        <end position="462"/>
    </location>
</feature>
<dbReference type="GO" id="GO:0005856">
    <property type="term" value="C:cytoskeleton"/>
    <property type="evidence" value="ECO:0007669"/>
    <property type="project" value="TreeGrafter"/>
</dbReference>
<keyword evidence="7 11" id="KW-0067">ATP-binding</keyword>
<dbReference type="Proteomes" id="UP001211907">
    <property type="component" value="Unassembled WGS sequence"/>
</dbReference>
<evidence type="ECO:0000256" key="12">
    <source>
        <dbReference type="SAM" id="MobiDB-lite"/>
    </source>
</evidence>
<evidence type="ECO:0000256" key="4">
    <source>
        <dbReference type="ARBA" id="ARBA00022679"/>
    </source>
</evidence>
<evidence type="ECO:0000256" key="3">
    <source>
        <dbReference type="ARBA" id="ARBA00022527"/>
    </source>
</evidence>
<dbReference type="GO" id="GO:0004674">
    <property type="term" value="F:protein serine/threonine kinase activity"/>
    <property type="evidence" value="ECO:0007669"/>
    <property type="project" value="UniProtKB-KW"/>
</dbReference>
<evidence type="ECO:0000256" key="2">
    <source>
        <dbReference type="ARBA" id="ARBA00013203"/>
    </source>
</evidence>
<feature type="compositionally biased region" description="Polar residues" evidence="12">
    <location>
        <begin position="216"/>
        <end position="232"/>
    </location>
</feature>
<feature type="region of interest" description="Disordered" evidence="12">
    <location>
        <begin position="1"/>
        <end position="79"/>
    </location>
</feature>
<feature type="domain" description="Protein kinase" evidence="13">
    <location>
        <begin position="577"/>
        <end position="907"/>
    </location>
</feature>
<dbReference type="PROSITE" id="PS00108">
    <property type="entry name" value="PROTEIN_KINASE_ST"/>
    <property type="match status" value="1"/>
</dbReference>
<evidence type="ECO:0000256" key="9">
    <source>
        <dbReference type="ARBA" id="ARBA00049308"/>
    </source>
</evidence>
<feature type="region of interest" description="Disordered" evidence="12">
    <location>
        <begin position="439"/>
        <end position="473"/>
    </location>
</feature>
<comment type="caution">
    <text evidence="14">The sequence shown here is derived from an EMBL/GenBank/DDBJ whole genome shotgun (WGS) entry which is preliminary data.</text>
</comment>
<name>A0AAD5T6Y4_9FUNG</name>
<feature type="compositionally biased region" description="Polar residues" evidence="12">
    <location>
        <begin position="939"/>
        <end position="959"/>
    </location>
</feature>
<dbReference type="CDD" id="cd14210">
    <property type="entry name" value="PKc_DYRK"/>
    <property type="match status" value="1"/>
</dbReference>
<evidence type="ECO:0000256" key="5">
    <source>
        <dbReference type="ARBA" id="ARBA00022741"/>
    </source>
</evidence>
<feature type="compositionally biased region" description="Low complexity" evidence="12">
    <location>
        <begin position="273"/>
        <end position="288"/>
    </location>
</feature>
<dbReference type="Gene3D" id="3.30.200.20">
    <property type="entry name" value="Phosphorylase Kinase, domain 1"/>
    <property type="match status" value="1"/>
</dbReference>
<keyword evidence="5 11" id="KW-0547">Nucleotide-binding</keyword>
<feature type="compositionally biased region" description="Polar residues" evidence="12">
    <location>
        <begin position="298"/>
        <end position="311"/>
    </location>
</feature>
<evidence type="ECO:0000256" key="7">
    <source>
        <dbReference type="ARBA" id="ARBA00022840"/>
    </source>
</evidence>
<feature type="region of interest" description="Disordered" evidence="12">
    <location>
        <begin position="364"/>
        <end position="390"/>
    </location>
</feature>
<evidence type="ECO:0000256" key="6">
    <source>
        <dbReference type="ARBA" id="ARBA00022777"/>
    </source>
</evidence>
<dbReference type="InterPro" id="IPR008271">
    <property type="entry name" value="Ser/Thr_kinase_AS"/>
</dbReference>
<feature type="compositionally biased region" description="Polar residues" evidence="12">
    <location>
        <begin position="187"/>
        <end position="197"/>
    </location>
</feature>
<evidence type="ECO:0000313" key="15">
    <source>
        <dbReference type="Proteomes" id="UP001211907"/>
    </source>
</evidence>
<sequence length="1075" mass="114919">MSAHSKSSESGERSSVGSGSSFASVGFSVHTGSVNSGGDAGSIVEETKIGTTESEPKTAIAADAKERPPAQRESPNSAEVAAVAQTLCALDLDLDGDQSLDLSRRRNTLAAHSVDVAGALLNSKLPVASNSPLLRHKKSTATDISSSSLKNNVVASSFGSLESAPSSSDVSPKIGKSAIMKSESMSKHNSAPASATRNRARSWGATTTRPVLDSKTPFSASTKAPLSSSKKSQPVAFIVSRVPSTANSPLSVTAYQLEKKKIGPSSISEKKPSTSSASSTTAVSAISTKKLKSKTPPHISTSAVISGNSPSTTTIHLPKAKKAASASSSPVSQGIVVTKASLTTQKSLTSVALAAEPATKQISSVKVHPESKTIQQKSSTASSISSKGPQITQNMVSTPEKLKAPSIFTPSTSSNFTSIEVPPPNAPTNAPITALQAMQQRLQQQRELEQQKTPTAASSVTDESPKSLPPASALKLPLTPEVTLHYFRALLTSYEQEEVLSFSEVWFAGSSGVQKIGSTSRKTGADCVSVNIPGSWIAEEEGDKKAGKEKEKVYNHGYDDSRGDLYLTHHDHIAYRYEMISLLGKGSFGQCVKCYDHKQKKHVAIKIIRNKKRFEQQGQIEVKVLDRLRTDDDNHIVQMLDSFNFRNHLCISFEILGINLYEWVKAGGYRGVHTGVIKRFSSQMLKCLDLLGTEKIVHCDLKPENILLKDTLFLQPSRCDFVAVSENGYTRSSTFIPPDFKPSNPEYALKVIDLGSSCFEHEKVYTYVQSRFYRSPEVILGISYNTSIDMWSFGCILAELFMGYPLFPGENEQQQLAYMMEVLGVPPVSVIERGTRSKLFFDGTATSSYSPRIVADSKGKKRRPSTKTLAGVLKTSDHVFVNFLLGCLEWSPERRFTPLEAMQHEWMHEYFGGDGVIKKAAMDALKSATSKSLSMSSTGRMATTSSLQGRSTSNRSGATVSLPIVDTASTAASGKGSGSTPRTAAVTFTTKKLSASGSSYRASFSAATTTTNGVLPPISSGHAVIGRVSMYGGLVASSSSSSGTGVHIVRKQQSVGANLTRSFTSGNGGRVAQWK</sequence>
<feature type="compositionally biased region" description="Low complexity" evidence="12">
    <location>
        <begin position="13"/>
        <end position="28"/>
    </location>
</feature>
<evidence type="ECO:0000259" key="13">
    <source>
        <dbReference type="PROSITE" id="PS50011"/>
    </source>
</evidence>
<dbReference type="PROSITE" id="PS50011">
    <property type="entry name" value="PROTEIN_KINASE_DOM"/>
    <property type="match status" value="1"/>
</dbReference>
<comment type="similarity">
    <text evidence="1">Belongs to the protein kinase superfamily. CMGC Ser/Thr protein kinase family. MNB/DYRK subfamily.</text>
</comment>
<keyword evidence="6 14" id="KW-0418">Kinase</keyword>
<dbReference type="EC" id="2.7.12.1" evidence="2"/>
<protein>
    <recommendedName>
        <fullName evidence="2">dual-specificity kinase</fullName>
        <ecNumber evidence="2">2.7.12.1</ecNumber>
    </recommendedName>
</protein>
<dbReference type="PROSITE" id="PS00107">
    <property type="entry name" value="PROTEIN_KINASE_ATP"/>
    <property type="match status" value="1"/>
</dbReference>
<gene>
    <name evidence="14" type="primary">DYRK4_4</name>
    <name evidence="14" type="ORF">HK100_006642</name>
</gene>
<evidence type="ECO:0000256" key="8">
    <source>
        <dbReference type="ARBA" id="ARBA00049003"/>
    </source>
</evidence>
<dbReference type="InterPro" id="IPR050494">
    <property type="entry name" value="Ser_Thr_dual-spec_kinase"/>
</dbReference>
<dbReference type="SUPFAM" id="SSF56112">
    <property type="entry name" value="Protein kinase-like (PK-like)"/>
    <property type="match status" value="1"/>
</dbReference>
<feature type="compositionally biased region" description="Basic and acidic residues" evidence="12">
    <location>
        <begin position="1"/>
        <end position="12"/>
    </location>
</feature>
<dbReference type="GO" id="GO:0005737">
    <property type="term" value="C:cytoplasm"/>
    <property type="evidence" value="ECO:0007669"/>
    <property type="project" value="TreeGrafter"/>
</dbReference>
<comment type="catalytic activity">
    <reaction evidence="8">
        <text>L-seryl-[protein] + ATP = O-phospho-L-seryl-[protein] + ADP + H(+)</text>
        <dbReference type="Rhea" id="RHEA:17989"/>
        <dbReference type="Rhea" id="RHEA-COMP:9863"/>
        <dbReference type="Rhea" id="RHEA-COMP:11604"/>
        <dbReference type="ChEBI" id="CHEBI:15378"/>
        <dbReference type="ChEBI" id="CHEBI:29999"/>
        <dbReference type="ChEBI" id="CHEBI:30616"/>
        <dbReference type="ChEBI" id="CHEBI:83421"/>
        <dbReference type="ChEBI" id="CHEBI:456216"/>
        <dbReference type="EC" id="2.7.12.1"/>
    </reaction>
</comment>
<feature type="binding site" evidence="11">
    <location>
        <position position="606"/>
    </location>
    <ligand>
        <name>ATP</name>
        <dbReference type="ChEBI" id="CHEBI:30616"/>
    </ligand>
</feature>
<dbReference type="EMBL" id="JADGJH010000309">
    <property type="protein sequence ID" value="KAJ3131200.1"/>
    <property type="molecule type" value="Genomic_DNA"/>
</dbReference>
<dbReference type="Gene3D" id="1.10.510.10">
    <property type="entry name" value="Transferase(Phosphotransferase) domain 1"/>
    <property type="match status" value="1"/>
</dbReference>
<comment type="catalytic activity">
    <reaction evidence="9">
        <text>L-threonyl-[protein] + ATP = O-phospho-L-threonyl-[protein] + ADP + H(+)</text>
        <dbReference type="Rhea" id="RHEA:46608"/>
        <dbReference type="Rhea" id="RHEA-COMP:11060"/>
        <dbReference type="Rhea" id="RHEA-COMP:11605"/>
        <dbReference type="ChEBI" id="CHEBI:15378"/>
        <dbReference type="ChEBI" id="CHEBI:30013"/>
        <dbReference type="ChEBI" id="CHEBI:30616"/>
        <dbReference type="ChEBI" id="CHEBI:61977"/>
        <dbReference type="ChEBI" id="CHEBI:456216"/>
        <dbReference type="EC" id="2.7.12.1"/>
    </reaction>
</comment>
<proteinExistence type="inferred from homology"/>
<dbReference type="GO" id="GO:0005524">
    <property type="term" value="F:ATP binding"/>
    <property type="evidence" value="ECO:0007669"/>
    <property type="project" value="UniProtKB-UniRule"/>
</dbReference>
<keyword evidence="4" id="KW-0808">Transferase</keyword>
<dbReference type="PANTHER" id="PTHR24058:SF22">
    <property type="entry name" value="DUAL SPECIFICITY TYROSINE-PHOSPHORYLATION-REGULATED KINASE 4"/>
    <property type="match status" value="1"/>
</dbReference>
<dbReference type="Pfam" id="PF00069">
    <property type="entry name" value="Pkinase"/>
    <property type="match status" value="1"/>
</dbReference>
<dbReference type="InterPro" id="IPR042521">
    <property type="entry name" value="DYRK"/>
</dbReference>
<dbReference type="SMART" id="SM00220">
    <property type="entry name" value="S_TKc"/>
    <property type="match status" value="1"/>
</dbReference>
<evidence type="ECO:0000256" key="11">
    <source>
        <dbReference type="PROSITE-ProRule" id="PRU10141"/>
    </source>
</evidence>
<dbReference type="InterPro" id="IPR011009">
    <property type="entry name" value="Kinase-like_dom_sf"/>
</dbReference>
<feature type="region of interest" description="Disordered" evidence="12">
    <location>
        <begin position="933"/>
        <end position="960"/>
    </location>
</feature>
<evidence type="ECO:0000256" key="1">
    <source>
        <dbReference type="ARBA" id="ARBA00008867"/>
    </source>
</evidence>
<dbReference type="InterPro" id="IPR000719">
    <property type="entry name" value="Prot_kinase_dom"/>
</dbReference>